<dbReference type="SUPFAM" id="SSF47598">
    <property type="entry name" value="Ribbon-helix-helix"/>
    <property type="match status" value="1"/>
</dbReference>
<evidence type="ECO:0000256" key="2">
    <source>
        <dbReference type="ARBA" id="ARBA00049988"/>
    </source>
</evidence>
<proteinExistence type="inferred from homology"/>
<comment type="similarity">
    <text evidence="2">Belongs to the TacA antitoxin family.</text>
</comment>
<dbReference type="AlphaFoldDB" id="B4SBL8"/>
<dbReference type="HOGENOM" id="CLU_152494_3_2_10"/>
<keyword evidence="4" id="KW-1185">Reference proteome</keyword>
<evidence type="ECO:0000313" key="3">
    <source>
        <dbReference type="EMBL" id="ACF44072.1"/>
    </source>
</evidence>
<keyword evidence="1" id="KW-1277">Toxin-antitoxin system</keyword>
<dbReference type="EMBL" id="CP001110">
    <property type="protein sequence ID" value="ACF44072.1"/>
    <property type="molecule type" value="Genomic_DNA"/>
</dbReference>
<dbReference type="Proteomes" id="UP000002724">
    <property type="component" value="Chromosome"/>
</dbReference>
<protein>
    <recommendedName>
        <fullName evidence="5">DUF1778 domain-containing protein</fullName>
    </recommendedName>
</protein>
<dbReference type="eggNOG" id="COG4453">
    <property type="taxonomic scope" value="Bacteria"/>
</dbReference>
<dbReference type="Gene3D" id="1.20.5.780">
    <property type="entry name" value="Single helix bin"/>
    <property type="match status" value="1"/>
</dbReference>
<reference evidence="3 4" key="1">
    <citation type="submission" date="2008-06" db="EMBL/GenBank/DDBJ databases">
        <title>Complete sequence of Pelodictyon phaeoclathratiforme BU-1.</title>
        <authorList>
            <consortium name="US DOE Joint Genome Institute"/>
            <person name="Lucas S."/>
            <person name="Copeland A."/>
            <person name="Lapidus A."/>
            <person name="Glavina del Rio T."/>
            <person name="Dalin E."/>
            <person name="Tice H."/>
            <person name="Bruce D."/>
            <person name="Goodwin L."/>
            <person name="Pitluck S."/>
            <person name="Schmutz J."/>
            <person name="Larimer F."/>
            <person name="Land M."/>
            <person name="Hauser L."/>
            <person name="Kyrpides N."/>
            <person name="Mikhailova N."/>
            <person name="Liu Z."/>
            <person name="Li T."/>
            <person name="Zhao F."/>
            <person name="Overmann J."/>
            <person name="Bryant D.A."/>
            <person name="Richardson P."/>
        </authorList>
    </citation>
    <scope>NUCLEOTIDE SEQUENCE [LARGE SCALE GENOMIC DNA]</scope>
    <source>
        <strain evidence="4">DSM 5477 / BU-1</strain>
    </source>
</reference>
<dbReference type="PANTHER" id="PTHR35401">
    <property type="entry name" value="COPG FAMILY HELIX-TURN-HELIX PROTEIN-RELATED-RELATED"/>
    <property type="match status" value="1"/>
</dbReference>
<dbReference type="STRING" id="324925.Ppha_1843"/>
<dbReference type="OrthoDB" id="5472150at2"/>
<dbReference type="RefSeq" id="WP_012508556.1">
    <property type="nucleotide sequence ID" value="NC_011060.1"/>
</dbReference>
<gene>
    <name evidence="3" type="ordered locus">Ppha_1843</name>
</gene>
<evidence type="ECO:0008006" key="5">
    <source>
        <dbReference type="Google" id="ProtNLM"/>
    </source>
</evidence>
<accession>B4SBL8</accession>
<dbReference type="InterPro" id="IPR014795">
    <property type="entry name" value="TacA_1-like"/>
</dbReference>
<name>B4SBL8_PELPB</name>
<sequence>MPQIPVEGNERLSLRIASEEKSLLMRAAAIQNTHLTEFVTRTVVSAAQKVIDQYELIELTGRDRVHVLKLLEDPPLPNAKLMAAARALPKRS</sequence>
<evidence type="ECO:0000256" key="1">
    <source>
        <dbReference type="ARBA" id="ARBA00022649"/>
    </source>
</evidence>
<dbReference type="Pfam" id="PF08681">
    <property type="entry name" value="TacA1"/>
    <property type="match status" value="1"/>
</dbReference>
<evidence type="ECO:0000313" key="4">
    <source>
        <dbReference type="Proteomes" id="UP000002724"/>
    </source>
</evidence>
<dbReference type="InterPro" id="IPR010985">
    <property type="entry name" value="Ribbon_hlx_hlx"/>
</dbReference>
<dbReference type="KEGG" id="pph:Ppha_1843"/>
<organism evidence="3 4">
    <name type="scientific">Pelodictyon phaeoclathratiforme (strain DSM 5477 / BU-1)</name>
    <dbReference type="NCBI Taxonomy" id="324925"/>
    <lineage>
        <taxon>Bacteria</taxon>
        <taxon>Pseudomonadati</taxon>
        <taxon>Chlorobiota</taxon>
        <taxon>Chlorobiia</taxon>
        <taxon>Chlorobiales</taxon>
        <taxon>Chlorobiaceae</taxon>
        <taxon>Chlorobium/Pelodictyon group</taxon>
        <taxon>Pelodictyon</taxon>
    </lineage>
</organism>
<dbReference type="PANTHER" id="PTHR35401:SF2">
    <property type="entry name" value="ABC-TYPE TRANSPORT SYSTEM"/>
    <property type="match status" value="1"/>
</dbReference>
<dbReference type="GO" id="GO:0006355">
    <property type="term" value="P:regulation of DNA-templated transcription"/>
    <property type="evidence" value="ECO:0007669"/>
    <property type="project" value="InterPro"/>
</dbReference>